<reference evidence="2" key="1">
    <citation type="submission" date="2020-04" db="EMBL/GenBank/DDBJ databases">
        <title>Nitratireductor sp. nov. isolated from mangrove soil.</title>
        <authorList>
            <person name="Ye Y."/>
        </authorList>
    </citation>
    <scope>NUCLEOTIDE SEQUENCE</scope>
    <source>
        <strain evidence="2">SY7</strain>
    </source>
</reference>
<evidence type="ECO:0000313" key="3">
    <source>
        <dbReference type="Proteomes" id="UP000321389"/>
    </source>
</evidence>
<keyword evidence="2" id="KW-0378">Hydrolase</keyword>
<name>A0A5B8L2E6_9HYPH</name>
<dbReference type="Pfam" id="PF01844">
    <property type="entry name" value="HNH"/>
    <property type="match status" value="1"/>
</dbReference>
<dbReference type="InterPro" id="IPR002711">
    <property type="entry name" value="HNH"/>
</dbReference>
<dbReference type="OrthoDB" id="5422822at2"/>
<dbReference type="InterPro" id="IPR003615">
    <property type="entry name" value="HNH_nuc"/>
</dbReference>
<sequence length="245" mass="28149">MPNEVVEKGADVVRSQAPTGMKYQDYKPLLRRDFFFSCAYCTMSESEATAIRFTIDHYESQKHRPDLINEYENLLYCCDECNTRKGARLLSEKIKNLGYRIFRPDWDQRERHFSVSELRVEGKTAIGEFTIDAVALNRSSLRRLRDLRRRLTECEEYVAGGVHSLRKFPMDGLPKEIKARAFRAVKDASSAVQGAAEEIDELLRMASKSPLDGGDSGVNDIKEDKERLKRLKAISALHPEVWRRG</sequence>
<keyword evidence="2" id="KW-0540">Nuclease</keyword>
<feature type="domain" description="HNH" evidence="1">
    <location>
        <begin position="38"/>
        <end position="88"/>
    </location>
</feature>
<dbReference type="Proteomes" id="UP000321389">
    <property type="component" value="Chromosome"/>
</dbReference>
<dbReference type="Gene3D" id="1.10.30.50">
    <property type="match status" value="1"/>
</dbReference>
<keyword evidence="3" id="KW-1185">Reference proteome</keyword>
<dbReference type="EMBL" id="CP042301">
    <property type="protein sequence ID" value="QDZ02111.1"/>
    <property type="molecule type" value="Genomic_DNA"/>
</dbReference>
<protein>
    <submittedName>
        <fullName evidence="2">HNH endonuclease</fullName>
    </submittedName>
</protein>
<evidence type="ECO:0000313" key="2">
    <source>
        <dbReference type="EMBL" id="QDZ02111.1"/>
    </source>
</evidence>
<dbReference type="AlphaFoldDB" id="A0A5B8L2E6"/>
<gene>
    <name evidence="2" type="ORF">FQ775_17945</name>
</gene>
<dbReference type="CDD" id="cd00085">
    <property type="entry name" value="HNHc"/>
    <property type="match status" value="1"/>
</dbReference>
<dbReference type="GO" id="GO:0008270">
    <property type="term" value="F:zinc ion binding"/>
    <property type="evidence" value="ECO:0007669"/>
    <property type="project" value="InterPro"/>
</dbReference>
<dbReference type="KEGG" id="niy:FQ775_17945"/>
<proteinExistence type="predicted"/>
<dbReference type="GO" id="GO:0003676">
    <property type="term" value="F:nucleic acid binding"/>
    <property type="evidence" value="ECO:0007669"/>
    <property type="project" value="InterPro"/>
</dbReference>
<dbReference type="GO" id="GO:0004519">
    <property type="term" value="F:endonuclease activity"/>
    <property type="evidence" value="ECO:0007669"/>
    <property type="project" value="UniProtKB-KW"/>
</dbReference>
<accession>A0A5B8L2E6</accession>
<keyword evidence="2" id="KW-0255">Endonuclease</keyword>
<dbReference type="RefSeq" id="WP_146300752.1">
    <property type="nucleotide sequence ID" value="NZ_CP042301.2"/>
</dbReference>
<evidence type="ECO:0000259" key="1">
    <source>
        <dbReference type="Pfam" id="PF01844"/>
    </source>
</evidence>
<organism evidence="2 3">
    <name type="scientific">Nitratireductor mangrovi</name>
    <dbReference type="NCBI Taxonomy" id="2599600"/>
    <lineage>
        <taxon>Bacteria</taxon>
        <taxon>Pseudomonadati</taxon>
        <taxon>Pseudomonadota</taxon>
        <taxon>Alphaproteobacteria</taxon>
        <taxon>Hyphomicrobiales</taxon>
        <taxon>Phyllobacteriaceae</taxon>
        <taxon>Nitratireductor</taxon>
    </lineage>
</organism>